<feature type="region of interest" description="Disordered" evidence="1">
    <location>
        <begin position="292"/>
        <end position="317"/>
    </location>
</feature>
<organism evidence="2 3">
    <name type="scientific">Streblomastix strix</name>
    <dbReference type="NCBI Taxonomy" id="222440"/>
    <lineage>
        <taxon>Eukaryota</taxon>
        <taxon>Metamonada</taxon>
        <taxon>Preaxostyla</taxon>
        <taxon>Oxymonadida</taxon>
        <taxon>Streblomastigidae</taxon>
        <taxon>Streblomastix</taxon>
    </lineage>
</organism>
<evidence type="ECO:0000256" key="1">
    <source>
        <dbReference type="SAM" id="MobiDB-lite"/>
    </source>
</evidence>
<name>A0A5J4X900_9EUKA</name>
<dbReference type="Proteomes" id="UP000324800">
    <property type="component" value="Unassembled WGS sequence"/>
</dbReference>
<reference evidence="2 3" key="1">
    <citation type="submission" date="2019-03" db="EMBL/GenBank/DDBJ databases">
        <title>Single cell metagenomics reveals metabolic interactions within the superorganism composed of flagellate Streblomastix strix and complex community of Bacteroidetes bacteria on its surface.</title>
        <authorList>
            <person name="Treitli S.C."/>
            <person name="Kolisko M."/>
            <person name="Husnik F."/>
            <person name="Keeling P."/>
            <person name="Hampl V."/>
        </authorList>
    </citation>
    <scope>NUCLEOTIDE SEQUENCE [LARGE SCALE GENOMIC DNA]</scope>
    <source>
        <strain evidence="2">ST1C</strain>
    </source>
</reference>
<evidence type="ECO:0000313" key="2">
    <source>
        <dbReference type="EMBL" id="KAA6403667.1"/>
    </source>
</evidence>
<feature type="compositionally biased region" description="Basic and acidic residues" evidence="1">
    <location>
        <begin position="292"/>
        <end position="302"/>
    </location>
</feature>
<dbReference type="EMBL" id="SNRW01000074">
    <property type="protein sequence ID" value="KAA6403667.1"/>
    <property type="molecule type" value="Genomic_DNA"/>
</dbReference>
<comment type="caution">
    <text evidence="2">The sequence shown here is derived from an EMBL/GenBank/DDBJ whole genome shotgun (WGS) entry which is preliminary data.</text>
</comment>
<dbReference type="AlphaFoldDB" id="A0A5J4X900"/>
<accession>A0A5J4X900</accession>
<gene>
    <name evidence="2" type="ORF">EZS28_000807</name>
</gene>
<sequence>MENPVITDDSTFLQALNAICLLADTDNPRMKSAIGQQYCTGILLQLPNEDLFFFTPQLCKMSLCLNSAFIDFLLLTLASRSVHFGLTIYLLLQSYNENDQKLINELALEPQPSVPTSNTITTSIQAQPKGDQKSALQTVTTTQVSKIVDVIRPLSSKIIRLLEFVEMATLNGPSFKMETALRILSPYHTLILPPNTIESFNQLPIPLLPPVALDEPQATPSDKFDRHSLFSASLTAVDLLSKIGASLRLHQPNMRKKLLNEQIQTINALLSSHNSQIQGRIDKQFNGEISKQKIDKKVDQRRKSNNCNEKNKEDNQQ</sequence>
<proteinExistence type="predicted"/>
<protein>
    <submittedName>
        <fullName evidence="2">Uncharacterized protein</fullName>
    </submittedName>
</protein>
<evidence type="ECO:0000313" key="3">
    <source>
        <dbReference type="Proteomes" id="UP000324800"/>
    </source>
</evidence>